<dbReference type="PROSITE" id="PS50893">
    <property type="entry name" value="ABC_TRANSPORTER_2"/>
    <property type="match status" value="2"/>
</dbReference>
<dbReference type="CDD" id="cd03250">
    <property type="entry name" value="ABCC_MRP_domain1"/>
    <property type="match status" value="1"/>
</dbReference>
<proteinExistence type="predicted"/>
<keyword evidence="6 8" id="KW-1133">Transmembrane helix</keyword>
<evidence type="ECO:0000256" key="5">
    <source>
        <dbReference type="ARBA" id="ARBA00022840"/>
    </source>
</evidence>
<evidence type="ECO:0000259" key="9">
    <source>
        <dbReference type="PROSITE" id="PS50893"/>
    </source>
</evidence>
<feature type="transmembrane region" description="Helical" evidence="8">
    <location>
        <begin position="974"/>
        <end position="995"/>
    </location>
</feature>
<dbReference type="SUPFAM" id="SSF52540">
    <property type="entry name" value="P-loop containing nucleoside triphosphate hydrolases"/>
    <property type="match status" value="2"/>
</dbReference>
<reference evidence="11 12" key="1">
    <citation type="submission" date="2023-09" db="EMBL/GenBank/DDBJ databases">
        <title>Nesidiocoris tenuis whole genome shotgun sequence.</title>
        <authorList>
            <person name="Shibata T."/>
            <person name="Shimoda M."/>
            <person name="Kobayashi T."/>
            <person name="Uehara T."/>
        </authorList>
    </citation>
    <scope>NUCLEOTIDE SEQUENCE [LARGE SCALE GENOMIC DNA]</scope>
    <source>
        <strain evidence="11 12">Japan</strain>
    </source>
</reference>
<dbReference type="PROSITE" id="PS50929">
    <property type="entry name" value="ABC_TM1F"/>
    <property type="match status" value="2"/>
</dbReference>
<feature type="transmembrane region" description="Helical" evidence="8">
    <location>
        <begin position="20"/>
        <end position="37"/>
    </location>
</feature>
<dbReference type="Pfam" id="PF00664">
    <property type="entry name" value="ABC_membrane"/>
    <property type="match status" value="2"/>
</dbReference>
<dbReference type="Gene3D" id="1.20.1560.10">
    <property type="entry name" value="ABC transporter type 1, transmembrane domain"/>
    <property type="match status" value="2"/>
</dbReference>
<evidence type="ECO:0000256" key="2">
    <source>
        <dbReference type="ARBA" id="ARBA00022448"/>
    </source>
</evidence>
<dbReference type="CDD" id="cd18593">
    <property type="entry name" value="ABC_6TM_MRP4_D1_like"/>
    <property type="match status" value="1"/>
</dbReference>
<keyword evidence="2" id="KW-0813">Transport</keyword>
<dbReference type="InterPro" id="IPR003439">
    <property type="entry name" value="ABC_transporter-like_ATP-bd"/>
</dbReference>
<organism evidence="11 12">
    <name type="scientific">Nesidiocoris tenuis</name>
    <dbReference type="NCBI Taxonomy" id="355587"/>
    <lineage>
        <taxon>Eukaryota</taxon>
        <taxon>Metazoa</taxon>
        <taxon>Ecdysozoa</taxon>
        <taxon>Arthropoda</taxon>
        <taxon>Hexapoda</taxon>
        <taxon>Insecta</taxon>
        <taxon>Pterygota</taxon>
        <taxon>Neoptera</taxon>
        <taxon>Paraneoptera</taxon>
        <taxon>Hemiptera</taxon>
        <taxon>Heteroptera</taxon>
        <taxon>Panheteroptera</taxon>
        <taxon>Cimicomorpha</taxon>
        <taxon>Miridae</taxon>
        <taxon>Dicyphina</taxon>
        <taxon>Nesidiocoris</taxon>
    </lineage>
</organism>
<feature type="domain" description="ABC transmembrane type-1" evidence="10">
    <location>
        <begin position="738"/>
        <end position="1031"/>
    </location>
</feature>
<feature type="domain" description="ABC transporter" evidence="9">
    <location>
        <begin position="435"/>
        <end position="658"/>
    </location>
</feature>
<comment type="subcellular location">
    <subcellularLocation>
        <location evidence="1">Membrane</location>
    </subcellularLocation>
</comment>
<dbReference type="InterPro" id="IPR030240">
    <property type="entry name" value="ABCC4_TMD1"/>
</dbReference>
<dbReference type="EMBL" id="AP028914">
    <property type="protein sequence ID" value="BES95520.1"/>
    <property type="molecule type" value="Genomic_DNA"/>
</dbReference>
<feature type="transmembrane region" description="Helical" evidence="8">
    <location>
        <begin position="723"/>
        <end position="746"/>
    </location>
</feature>
<keyword evidence="5" id="KW-0067">ATP-binding</keyword>
<keyword evidence="7 8" id="KW-0472">Membrane</keyword>
<feature type="transmembrane region" description="Helical" evidence="8">
    <location>
        <begin position="211"/>
        <end position="230"/>
    </location>
</feature>
<feature type="transmembrane region" description="Helical" evidence="8">
    <location>
        <begin position="236"/>
        <end position="254"/>
    </location>
</feature>
<evidence type="ECO:0000256" key="7">
    <source>
        <dbReference type="ARBA" id="ARBA00023136"/>
    </source>
</evidence>
<feature type="transmembrane region" description="Helical" evidence="8">
    <location>
        <begin position="791"/>
        <end position="817"/>
    </location>
</feature>
<feature type="transmembrane region" description="Helical" evidence="8">
    <location>
        <begin position="314"/>
        <end position="330"/>
    </location>
</feature>
<keyword evidence="4" id="KW-0547">Nucleotide-binding</keyword>
<name>A0ABN7AX37_9HEMI</name>
<dbReference type="InterPro" id="IPR036640">
    <property type="entry name" value="ABC1_TM_sf"/>
</dbReference>
<sequence>MESETLKTQKKKHPVSTANLLSLGTFSWTLPLFRIGFKRDLNEDDLFEPLKDHASSRLGDQFEKWWMEELESSKRAKREPSLLRVIMRASWKKLLITAFFIFIVDVVIKILQPLLLRGVINYFTINSETSLEDAYIYAGGVILCSLVPMMILHPYMLCIQHLGMKVRVGLCSMMYRKALRLSQTSLGQTTVGQIVNLMSNDVNRFDMTFTLIHNIWIGPVQTVIITYLVYQLVGVSSFFGLAFLLFFVPFQGWLGKKTSVLRMKTAIRTDERVRLMNEIINGIQVIKMYAWEKPFNTLVSLARRKEVRQIRRSGYIKSIMYSFIVFHSRTSVFLTIFAYVLLGNSIRAEMVYVVLAYYNALRQSVSMFLPTAITQISEALVSVQRIKTFLLYDEIHMPQPVKNDGAKNGKKVDEKREKVPEAGKVVNVKDDKHYLLVENVSAKWDPSNENDFLKNISFDVHQNELTVIIGPVGSGKSSLLYAFLNELPLTSGTVKISGSVSYASQEPWLFHGTVKQNILFGQPYVRARYRKVVVMSSLLTDFEQFPYGDQTIVGDRGVSLSGGQRARISLARAIYKDADIYLLDDPLSAVDTHVGKHLFQDCIRGFLKHKTVILITHQVQFLESVDQIVLLEDGTVTAKGTYQELKSSGLDFTKMLTATSGEGAEAKETEDVVEKALPNYRNRQESVQSIGSSMFEMADADAAAAPQQVAETRSEGKVGGKVFMSYFNATGGGVCSFFFVFILFVLSQGFASGGDYWLTYWTNLEENYFAVENKTAAAEKFPLIIDRDICIYIFVGITLLTIVISLLRSFLFFIFCMKSSMKLHDNMFNSLSRTTMWFFNNNNSGRVLNRFSKDIGQIDEVLPSTMIDVVQIGITIISIVVISTSVNPWLLVPTSICAVIFYSFRTFYISTSRSVKRLEGITRSPVFSHMNASLQGLVTIRASKSEQGLINEFDNHQDLHSAAFYLFIACTRAFGLWLDTVCVLFITVVVLSFLLMSTGALGGDVGLVITQSIGLTGMFQWGMRQSAELENQMTSVERVLEYSTLEEEKNLVDTKEKTPRATWPEEGQVDFVNLSLRYSSDQPWILKSLTFSIKAREKIGIVGRTGAGKSSLIQALFRLCELEGAIVIDGLANAIVSLQHWRSKISIIPQEPILFSGTLRKNLDPFEEHSDATLWGALEEVELKEAVNEMSHGLQARISEGGSNLSIGQRQLVCLARAILRNNKILVLDEATANVDPQTDSLIQETIRRKFADCTVLTIAHRLNTIIDSDRVLVMDAGRAVEFDHPHILLENRESIFYEMVKQTGRGTEEQLHALAQSHYLRGLPIDVLPI</sequence>
<evidence type="ECO:0000259" key="10">
    <source>
        <dbReference type="PROSITE" id="PS50929"/>
    </source>
</evidence>
<evidence type="ECO:0000313" key="11">
    <source>
        <dbReference type="EMBL" id="BES95520.1"/>
    </source>
</evidence>
<feature type="transmembrane region" description="Helical" evidence="8">
    <location>
        <begin position="94"/>
        <end position="115"/>
    </location>
</feature>
<gene>
    <name evidence="11" type="ORF">NTJ_08329</name>
</gene>
<dbReference type="InterPro" id="IPR027417">
    <property type="entry name" value="P-loop_NTPase"/>
</dbReference>
<feature type="transmembrane region" description="Helical" evidence="8">
    <location>
        <begin position="861"/>
        <end position="883"/>
    </location>
</feature>
<dbReference type="PANTHER" id="PTHR24223">
    <property type="entry name" value="ATP-BINDING CASSETTE SUB-FAMILY C"/>
    <property type="match status" value="1"/>
</dbReference>
<evidence type="ECO:0000256" key="1">
    <source>
        <dbReference type="ARBA" id="ARBA00004370"/>
    </source>
</evidence>
<keyword evidence="3 8" id="KW-0812">Transmembrane</keyword>
<protein>
    <submittedName>
        <fullName evidence="11">Multidrug resistance-associated protein</fullName>
    </submittedName>
</protein>
<accession>A0ABN7AX37</accession>
<evidence type="ECO:0000256" key="4">
    <source>
        <dbReference type="ARBA" id="ARBA00022741"/>
    </source>
</evidence>
<dbReference type="InterPro" id="IPR003593">
    <property type="entry name" value="AAA+_ATPase"/>
</dbReference>
<feature type="domain" description="ABC transporter" evidence="9">
    <location>
        <begin position="1069"/>
        <end position="1302"/>
    </location>
</feature>
<dbReference type="InterPro" id="IPR011527">
    <property type="entry name" value="ABC1_TM_dom"/>
</dbReference>
<evidence type="ECO:0000256" key="6">
    <source>
        <dbReference type="ARBA" id="ARBA00022989"/>
    </source>
</evidence>
<dbReference type="Proteomes" id="UP001307889">
    <property type="component" value="Chromosome 6"/>
</dbReference>
<keyword evidence="12" id="KW-1185">Reference proteome</keyword>
<dbReference type="SMART" id="SM00382">
    <property type="entry name" value="AAA"/>
    <property type="match status" value="2"/>
</dbReference>
<evidence type="ECO:0000313" key="12">
    <source>
        <dbReference type="Proteomes" id="UP001307889"/>
    </source>
</evidence>
<dbReference type="InterPro" id="IPR050173">
    <property type="entry name" value="ABC_transporter_C-like"/>
</dbReference>
<dbReference type="PANTHER" id="PTHR24223:SF448">
    <property type="entry name" value="FI20146P1-RELATED"/>
    <property type="match status" value="1"/>
</dbReference>
<dbReference type="Gene3D" id="3.40.50.300">
    <property type="entry name" value="P-loop containing nucleotide triphosphate hydrolases"/>
    <property type="match status" value="2"/>
</dbReference>
<feature type="domain" description="ABC transmembrane type-1" evidence="10">
    <location>
        <begin position="96"/>
        <end position="377"/>
    </location>
</feature>
<dbReference type="SUPFAM" id="SSF90123">
    <property type="entry name" value="ABC transporter transmembrane region"/>
    <property type="match status" value="2"/>
</dbReference>
<dbReference type="PROSITE" id="PS00211">
    <property type="entry name" value="ABC_TRANSPORTER_1"/>
    <property type="match status" value="1"/>
</dbReference>
<feature type="transmembrane region" description="Helical" evidence="8">
    <location>
        <begin position="135"/>
        <end position="157"/>
    </location>
</feature>
<dbReference type="CDD" id="cd03244">
    <property type="entry name" value="ABCC_MRP_domain2"/>
    <property type="match status" value="1"/>
</dbReference>
<dbReference type="InterPro" id="IPR017871">
    <property type="entry name" value="ABC_transporter-like_CS"/>
</dbReference>
<dbReference type="Pfam" id="PF00005">
    <property type="entry name" value="ABC_tran"/>
    <property type="match status" value="2"/>
</dbReference>
<evidence type="ECO:0000256" key="3">
    <source>
        <dbReference type="ARBA" id="ARBA00022692"/>
    </source>
</evidence>
<evidence type="ECO:0000256" key="8">
    <source>
        <dbReference type="SAM" id="Phobius"/>
    </source>
</evidence>